<proteinExistence type="inferred from homology"/>
<dbReference type="InterPro" id="IPR005764">
    <property type="entry name" value="Ade_phspho_trans"/>
</dbReference>
<comment type="similarity">
    <text evidence="5 11">Belongs to the purine/pyrimidine phosphoribosyltransferase family.</text>
</comment>
<evidence type="ECO:0000256" key="11">
    <source>
        <dbReference type="HAMAP-Rule" id="MF_00004"/>
    </source>
</evidence>
<sequence length="207" mass="22331">MPRETLEVFRTASADTPPIGQAVFFCPLAGSAKMPAMDAIRARIRDVPDFPKKGIVFKDITPVLQDAATFKLTVDALADRWRGERIAKVVGIESRGFIFAAPLAYALGAGLTIVRKPGKLPWERISEAYALEYGQDALELHIDAIGPGDRVVVVDDLLATGGTAEAVGRLVARQGAQLCGYSFVVELAFLNGRRRLGSEQVSSLVTF</sequence>
<keyword evidence="14" id="KW-1185">Reference proteome</keyword>
<dbReference type="EC" id="2.4.2.7" evidence="6 11"/>
<evidence type="ECO:0000313" key="14">
    <source>
        <dbReference type="Proteomes" id="UP001162734"/>
    </source>
</evidence>
<dbReference type="CDD" id="cd06223">
    <property type="entry name" value="PRTases_typeI"/>
    <property type="match status" value="1"/>
</dbReference>
<dbReference type="NCBIfam" id="TIGR01090">
    <property type="entry name" value="apt"/>
    <property type="match status" value="1"/>
</dbReference>
<dbReference type="Pfam" id="PF00156">
    <property type="entry name" value="Pribosyltran"/>
    <property type="match status" value="1"/>
</dbReference>
<evidence type="ECO:0000256" key="10">
    <source>
        <dbReference type="ARBA" id="ARBA00022726"/>
    </source>
</evidence>
<comment type="function">
    <text evidence="2 11">Catalyzes a salvage reaction resulting in the formation of AMP, that is energically less costly than de novo synthesis.</text>
</comment>
<dbReference type="GO" id="GO:0016757">
    <property type="term" value="F:glycosyltransferase activity"/>
    <property type="evidence" value="ECO:0007669"/>
    <property type="project" value="UniProtKB-KW"/>
</dbReference>
<evidence type="ECO:0000256" key="6">
    <source>
        <dbReference type="ARBA" id="ARBA00011893"/>
    </source>
</evidence>
<organism evidence="13 14">
    <name type="scientific">Anaeromyxobacter paludicola</name>
    <dbReference type="NCBI Taxonomy" id="2918171"/>
    <lineage>
        <taxon>Bacteria</taxon>
        <taxon>Pseudomonadati</taxon>
        <taxon>Myxococcota</taxon>
        <taxon>Myxococcia</taxon>
        <taxon>Myxococcales</taxon>
        <taxon>Cystobacterineae</taxon>
        <taxon>Anaeromyxobacteraceae</taxon>
        <taxon>Anaeromyxobacter</taxon>
    </lineage>
</organism>
<evidence type="ECO:0000256" key="9">
    <source>
        <dbReference type="ARBA" id="ARBA00022679"/>
    </source>
</evidence>
<protein>
    <recommendedName>
        <fullName evidence="6 11">Adenine phosphoribosyltransferase</fullName>
        <shortName evidence="11">APRT</shortName>
        <ecNumber evidence="6 11">2.4.2.7</ecNumber>
    </recommendedName>
</protein>
<dbReference type="NCBIfam" id="NF002636">
    <property type="entry name" value="PRK02304.1-5"/>
    <property type="match status" value="1"/>
</dbReference>
<keyword evidence="8 11" id="KW-0328">Glycosyltransferase</keyword>
<evidence type="ECO:0000256" key="5">
    <source>
        <dbReference type="ARBA" id="ARBA00008391"/>
    </source>
</evidence>
<evidence type="ECO:0000256" key="7">
    <source>
        <dbReference type="ARBA" id="ARBA00022490"/>
    </source>
</evidence>
<dbReference type="Gene3D" id="3.40.50.2020">
    <property type="match status" value="1"/>
</dbReference>
<keyword evidence="7 11" id="KW-0963">Cytoplasm</keyword>
<evidence type="ECO:0000256" key="2">
    <source>
        <dbReference type="ARBA" id="ARBA00003968"/>
    </source>
</evidence>
<keyword evidence="10 11" id="KW-0660">Purine salvage</keyword>
<dbReference type="EMBL" id="AP025592">
    <property type="protein sequence ID" value="BDG08766.1"/>
    <property type="molecule type" value="Genomic_DNA"/>
</dbReference>
<comment type="subcellular location">
    <subcellularLocation>
        <location evidence="3 11">Cytoplasm</location>
    </subcellularLocation>
</comment>
<dbReference type="PANTHER" id="PTHR32315:SF3">
    <property type="entry name" value="ADENINE PHOSPHORIBOSYLTRANSFERASE"/>
    <property type="match status" value="1"/>
</dbReference>
<dbReference type="PANTHER" id="PTHR32315">
    <property type="entry name" value="ADENINE PHOSPHORIBOSYLTRANSFERASE"/>
    <property type="match status" value="1"/>
</dbReference>
<evidence type="ECO:0000259" key="12">
    <source>
        <dbReference type="Pfam" id="PF00156"/>
    </source>
</evidence>
<dbReference type="InterPro" id="IPR050054">
    <property type="entry name" value="UPRTase/APRTase"/>
</dbReference>
<evidence type="ECO:0000256" key="1">
    <source>
        <dbReference type="ARBA" id="ARBA00000868"/>
    </source>
</evidence>
<dbReference type="Proteomes" id="UP001162734">
    <property type="component" value="Chromosome"/>
</dbReference>
<evidence type="ECO:0000313" key="13">
    <source>
        <dbReference type="EMBL" id="BDG08766.1"/>
    </source>
</evidence>
<dbReference type="InterPro" id="IPR029057">
    <property type="entry name" value="PRTase-like"/>
</dbReference>
<evidence type="ECO:0000256" key="3">
    <source>
        <dbReference type="ARBA" id="ARBA00004496"/>
    </source>
</evidence>
<reference evidence="14" key="1">
    <citation type="journal article" date="2022" name="Int. J. Syst. Evol. Microbiol.">
        <title>Anaeromyxobacter oryzae sp. nov., Anaeromyxobacter diazotrophicus sp. nov. and Anaeromyxobacter paludicola sp. nov., isolated from paddy soils.</title>
        <authorList>
            <person name="Itoh H."/>
            <person name="Xu Z."/>
            <person name="Mise K."/>
            <person name="Masuda Y."/>
            <person name="Ushijima N."/>
            <person name="Hayakawa C."/>
            <person name="Shiratori Y."/>
            <person name="Senoo K."/>
        </authorList>
    </citation>
    <scope>NUCLEOTIDE SEQUENCE [LARGE SCALE GENOMIC DNA]</scope>
    <source>
        <strain evidence="14">Red630</strain>
    </source>
</reference>
<dbReference type="HAMAP" id="MF_00004">
    <property type="entry name" value="Aden_phosphoribosyltr"/>
    <property type="match status" value="1"/>
</dbReference>
<keyword evidence="9 11" id="KW-0808">Transferase</keyword>
<comment type="subunit">
    <text evidence="11">Homodimer.</text>
</comment>
<evidence type="ECO:0000256" key="4">
    <source>
        <dbReference type="ARBA" id="ARBA00004659"/>
    </source>
</evidence>
<dbReference type="NCBIfam" id="NF002634">
    <property type="entry name" value="PRK02304.1-3"/>
    <property type="match status" value="1"/>
</dbReference>
<comment type="catalytic activity">
    <reaction evidence="1 11">
        <text>AMP + diphosphate = 5-phospho-alpha-D-ribose 1-diphosphate + adenine</text>
        <dbReference type="Rhea" id="RHEA:16609"/>
        <dbReference type="ChEBI" id="CHEBI:16708"/>
        <dbReference type="ChEBI" id="CHEBI:33019"/>
        <dbReference type="ChEBI" id="CHEBI:58017"/>
        <dbReference type="ChEBI" id="CHEBI:456215"/>
        <dbReference type="EC" id="2.4.2.7"/>
    </reaction>
</comment>
<name>A0ABM7XA88_9BACT</name>
<accession>A0ABM7XA88</accession>
<feature type="domain" description="Phosphoribosyltransferase" evidence="12">
    <location>
        <begin position="85"/>
        <end position="187"/>
    </location>
</feature>
<evidence type="ECO:0000256" key="8">
    <source>
        <dbReference type="ARBA" id="ARBA00022676"/>
    </source>
</evidence>
<dbReference type="InterPro" id="IPR000836">
    <property type="entry name" value="PRTase_dom"/>
</dbReference>
<dbReference type="SUPFAM" id="SSF53271">
    <property type="entry name" value="PRTase-like"/>
    <property type="match status" value="1"/>
</dbReference>
<gene>
    <name evidence="11 13" type="primary">apt</name>
    <name evidence="13" type="ORF">AMPC_18790</name>
</gene>
<comment type="pathway">
    <text evidence="4 11">Purine metabolism; AMP biosynthesis via salvage pathway; AMP from adenine: step 1/1.</text>
</comment>